<keyword evidence="4" id="KW-0378">Hydrolase</keyword>
<evidence type="ECO:0000256" key="3">
    <source>
        <dbReference type="ARBA" id="ARBA00022723"/>
    </source>
</evidence>
<dbReference type="Gene3D" id="3.30.830.10">
    <property type="entry name" value="Metalloenzyme, LuxS/M16 peptidase-like"/>
    <property type="match status" value="4"/>
</dbReference>
<comment type="caution">
    <text evidence="10">The sequence shown here is derived from an EMBL/GenBank/DDBJ whole genome shotgun (WGS) entry which is preliminary data.</text>
</comment>
<evidence type="ECO:0000256" key="4">
    <source>
        <dbReference type="ARBA" id="ARBA00022801"/>
    </source>
</evidence>
<keyword evidence="2" id="KW-0645">Protease</keyword>
<dbReference type="InterPro" id="IPR032632">
    <property type="entry name" value="Peptidase_M16_M"/>
</dbReference>
<dbReference type="EMBL" id="MCFA01000010">
    <property type="protein sequence ID" value="ORY17825.1"/>
    <property type="molecule type" value="Genomic_DNA"/>
</dbReference>
<keyword evidence="5" id="KW-0862">Zinc</keyword>
<dbReference type="AlphaFoldDB" id="A0A1Y2A711"/>
<dbReference type="STRING" id="1231657.A0A1Y2A711"/>
<feature type="compositionally biased region" description="Basic residues" evidence="7">
    <location>
        <begin position="230"/>
        <end position="242"/>
    </location>
</feature>
<feature type="region of interest" description="Disordered" evidence="7">
    <location>
        <begin position="184"/>
        <end position="242"/>
    </location>
</feature>
<dbReference type="GO" id="GO:0005829">
    <property type="term" value="C:cytosol"/>
    <property type="evidence" value="ECO:0007669"/>
    <property type="project" value="TreeGrafter"/>
</dbReference>
<dbReference type="SUPFAM" id="SSF63411">
    <property type="entry name" value="LuxS/MPP-like metallohydrolase"/>
    <property type="match status" value="3"/>
</dbReference>
<feature type="region of interest" description="Disordered" evidence="7">
    <location>
        <begin position="535"/>
        <end position="568"/>
    </location>
</feature>
<dbReference type="GO" id="GO:0046872">
    <property type="term" value="F:metal ion binding"/>
    <property type="evidence" value="ECO:0007669"/>
    <property type="project" value="UniProtKB-KW"/>
</dbReference>
<evidence type="ECO:0000259" key="8">
    <source>
        <dbReference type="Pfam" id="PF00675"/>
    </source>
</evidence>
<dbReference type="OrthoDB" id="952271at2759"/>
<dbReference type="GO" id="GO:0043171">
    <property type="term" value="P:peptide catabolic process"/>
    <property type="evidence" value="ECO:0007669"/>
    <property type="project" value="TreeGrafter"/>
</dbReference>
<sequence length="987" mass="112562">MWGNAGRKRRGAGGLAESTQAISGWQKSAYISSDETSDSLSREHNFRTLTAEPLNYSTCSDRSQHSLHLKGARAGGQAWYYGIPRFLVGKRGDMTWSLCQWSADRPSVMRRSFQAHLTRDSGRYWWQRPLFRITGCIYAVQGHGERWPQIWRSSGGASGRQSILIGGRHVIRWHRDLEVTEGDGGVAESDAEHLSCPPSNRALPQRSNARGALSPLPRTATRSSSCLPIHPRRRGHSRLRCSPPHLRHHLRQQLEHRLARSLAQPTAATCASEVRRWSLLMATSSTLSAIGGEDVTEGWWRRGGKSTYVTMFEMRDAAAERGELIAFNAWSASIQFTHLTLSDRNAGLWHSARFRRSRSCSRWWLRRLAPTEHLLKPTHEWDHRLPREPWGSPNTCHDSDREQYFRDCVCGRELDDEPHPTLADVPRMISLPQLDFVLSFPNVLAPNPPLPTEFLAEALDTLQHPRALGEVGLWEDAGGGGGAVAKDRRDTGRSSCCRWAGERRIALRSGAMGSGRERQRERALDVRIQRRINSNGAAIASGRHGHGRRVEQSSSAPSPSATQENLSTAKAASPLWGALDRFGQFFISPLFLEDTVDREIRAVDSENKKNLQADTWRLHQLNKNLSNPEHPYNRFSTGNWSTLHDEPLERALLGKPDEACGLGREDLDTLEEWVEVIFSEIPNKDLTQKRWDEVALYTEKELLIQTFARPVMDSRTLELSFLYRDEEEFYESHPSRYLSHLIGHERGLFNINVKLTEDGLKHYHEIVKIIFQYIAMVRELPPQQWVVDEMIGMSRVEFTFKQKSPPSRTTSALASVMQKPYPRKQLLSGLNVIKKFDAELISQAMTYLRPDNFRSLIVSQDFSGDWDKKEQWYGTYKTEKIPQDFLEEIKRAFESKDRPAELHIPHNEFVPTRLDVEKKEVEQPLKAPKLIRNHDKFWVPKANVNIHFRTPMGHLTPPTAVMSSLYRELVIDALVEYSYDADISGLV</sequence>
<dbReference type="InterPro" id="IPR011249">
    <property type="entry name" value="Metalloenz_LuxS/M16"/>
</dbReference>
<accession>A0A1Y2A711</accession>
<dbReference type="Pfam" id="PF00675">
    <property type="entry name" value="Peptidase_M16"/>
    <property type="match status" value="1"/>
</dbReference>
<dbReference type="Proteomes" id="UP000193144">
    <property type="component" value="Unassembled WGS sequence"/>
</dbReference>
<dbReference type="GO" id="GO:0004222">
    <property type="term" value="F:metalloendopeptidase activity"/>
    <property type="evidence" value="ECO:0007669"/>
    <property type="project" value="TreeGrafter"/>
</dbReference>
<name>A0A1Y2A711_9PLEO</name>
<dbReference type="GO" id="GO:0005739">
    <property type="term" value="C:mitochondrion"/>
    <property type="evidence" value="ECO:0007669"/>
    <property type="project" value="TreeGrafter"/>
</dbReference>
<evidence type="ECO:0000313" key="11">
    <source>
        <dbReference type="Proteomes" id="UP000193144"/>
    </source>
</evidence>
<proteinExistence type="inferred from homology"/>
<reference evidence="10 11" key="1">
    <citation type="submission" date="2016-07" db="EMBL/GenBank/DDBJ databases">
        <title>Pervasive Adenine N6-methylation of Active Genes in Fungi.</title>
        <authorList>
            <consortium name="DOE Joint Genome Institute"/>
            <person name="Mondo S.J."/>
            <person name="Dannebaum R.O."/>
            <person name="Kuo R.C."/>
            <person name="Labutti K."/>
            <person name="Haridas S."/>
            <person name="Kuo A."/>
            <person name="Salamov A."/>
            <person name="Ahrendt S.R."/>
            <person name="Lipzen A."/>
            <person name="Sullivan W."/>
            <person name="Andreopoulos W.B."/>
            <person name="Clum A."/>
            <person name="Lindquist E."/>
            <person name="Daum C."/>
            <person name="Ramamoorthy G.K."/>
            <person name="Gryganskyi A."/>
            <person name="Culley D."/>
            <person name="Magnuson J.K."/>
            <person name="James T.Y."/>
            <person name="O'Malley M.A."/>
            <person name="Stajich J.E."/>
            <person name="Spatafora J.W."/>
            <person name="Visel A."/>
            <person name="Grigoriev I.V."/>
        </authorList>
    </citation>
    <scope>NUCLEOTIDE SEQUENCE [LARGE SCALE GENOMIC DNA]</scope>
    <source>
        <strain evidence="10 11">CBS 115471</strain>
    </source>
</reference>
<feature type="domain" description="Peptidase M16 middle/third" evidence="9">
    <location>
        <begin position="798"/>
        <end position="986"/>
    </location>
</feature>
<evidence type="ECO:0000256" key="6">
    <source>
        <dbReference type="ARBA" id="ARBA00023049"/>
    </source>
</evidence>
<evidence type="ECO:0000256" key="2">
    <source>
        <dbReference type="ARBA" id="ARBA00022670"/>
    </source>
</evidence>
<evidence type="ECO:0000256" key="1">
    <source>
        <dbReference type="ARBA" id="ARBA00007261"/>
    </source>
</evidence>
<evidence type="ECO:0000313" key="10">
    <source>
        <dbReference type="EMBL" id="ORY17825.1"/>
    </source>
</evidence>
<evidence type="ECO:0000259" key="9">
    <source>
        <dbReference type="Pfam" id="PF16187"/>
    </source>
</evidence>
<dbReference type="PANTHER" id="PTHR43690">
    <property type="entry name" value="NARDILYSIN"/>
    <property type="match status" value="1"/>
</dbReference>
<dbReference type="InterPro" id="IPR050626">
    <property type="entry name" value="Peptidase_M16"/>
</dbReference>
<organism evidence="10 11">
    <name type="scientific">Clohesyomyces aquaticus</name>
    <dbReference type="NCBI Taxonomy" id="1231657"/>
    <lineage>
        <taxon>Eukaryota</taxon>
        <taxon>Fungi</taxon>
        <taxon>Dikarya</taxon>
        <taxon>Ascomycota</taxon>
        <taxon>Pezizomycotina</taxon>
        <taxon>Dothideomycetes</taxon>
        <taxon>Pleosporomycetidae</taxon>
        <taxon>Pleosporales</taxon>
        <taxon>Lindgomycetaceae</taxon>
        <taxon>Clohesyomyces</taxon>
    </lineage>
</organism>
<evidence type="ECO:0000256" key="7">
    <source>
        <dbReference type="SAM" id="MobiDB-lite"/>
    </source>
</evidence>
<keyword evidence="3" id="KW-0479">Metal-binding</keyword>
<keyword evidence="6" id="KW-0482">Metalloprotease</keyword>
<protein>
    <submittedName>
        <fullName evidence="10">Metalloenzyme, LuxS/M16 peptidase-like protein</fullName>
    </submittedName>
</protein>
<keyword evidence="11" id="KW-1185">Reference proteome</keyword>
<dbReference type="GO" id="GO:0051603">
    <property type="term" value="P:proteolysis involved in protein catabolic process"/>
    <property type="evidence" value="ECO:0007669"/>
    <property type="project" value="TreeGrafter"/>
</dbReference>
<dbReference type="PANTHER" id="PTHR43690:SF18">
    <property type="entry name" value="INSULIN-DEGRADING ENZYME-RELATED"/>
    <property type="match status" value="1"/>
</dbReference>
<gene>
    <name evidence="10" type="ORF">BCR34DRAFT_583388</name>
</gene>
<dbReference type="InterPro" id="IPR011765">
    <property type="entry name" value="Pept_M16_N"/>
</dbReference>
<dbReference type="Pfam" id="PF16187">
    <property type="entry name" value="Peptidase_M16_M"/>
    <property type="match status" value="1"/>
</dbReference>
<comment type="similarity">
    <text evidence="1">Belongs to the peptidase M16 family.</text>
</comment>
<feature type="domain" description="Peptidase M16 N-terminal" evidence="8">
    <location>
        <begin position="575"/>
        <end position="629"/>
    </location>
</feature>
<evidence type="ECO:0000256" key="5">
    <source>
        <dbReference type="ARBA" id="ARBA00022833"/>
    </source>
</evidence>